<accession>W8KLU1</accession>
<proteinExistence type="predicted"/>
<evidence type="ECO:0000256" key="2">
    <source>
        <dbReference type="SAM" id="MobiDB-lite"/>
    </source>
</evidence>
<name>W8KLU1_9GAMM</name>
<reference evidence="6" key="2">
    <citation type="submission" date="2014-02" db="EMBL/GenBank/DDBJ databases">
        <title>Draft Genome Sequence of extremely halophilic bacteria Halorhodospira halochloris.</title>
        <authorList>
            <person name="Singh K.S."/>
        </authorList>
    </citation>
    <scope>NUCLEOTIDE SEQUENCE [LARGE SCALE GENOMIC DNA]</scope>
    <source>
        <strain evidence="6">A</strain>
    </source>
</reference>
<organism evidence="5 6">
    <name type="scientific">Ectothiorhodospira haloalkaliphila</name>
    <dbReference type="NCBI Taxonomy" id="421628"/>
    <lineage>
        <taxon>Bacteria</taxon>
        <taxon>Pseudomonadati</taxon>
        <taxon>Pseudomonadota</taxon>
        <taxon>Gammaproteobacteria</taxon>
        <taxon>Chromatiales</taxon>
        <taxon>Ectothiorhodospiraceae</taxon>
        <taxon>Ectothiorhodospira</taxon>
    </lineage>
</organism>
<reference evidence="5 6" key="1">
    <citation type="journal article" date="2014" name="J Genomics">
        <title>Draft Genome Sequence of the Extremely Halophilic Phototrophic Purple Sulfur Bacterium Halorhodospira halochloris.</title>
        <authorList>
            <person name="Singh K.S."/>
            <person name="Kirksey J."/>
            <person name="Hoff W.D."/>
            <person name="Deole R."/>
        </authorList>
    </citation>
    <scope>NUCLEOTIDE SEQUENCE [LARGE SCALE GENOMIC DNA]</scope>
    <source>
        <strain evidence="5 6">A</strain>
    </source>
</reference>
<dbReference type="HOGENOM" id="CLU_094869_0_0_6"/>
<dbReference type="PATRIC" id="fig|1354791.3.peg.1419"/>
<dbReference type="RefSeq" id="WP_025280257.1">
    <property type="nucleotide sequence ID" value="NZ_CP007268.1"/>
</dbReference>
<dbReference type="AlphaFoldDB" id="W8KLU1"/>
<dbReference type="EMBL" id="CP007268">
    <property type="protein sequence ID" value="AHK77952.1"/>
    <property type="molecule type" value="Genomic_DNA"/>
</dbReference>
<dbReference type="Pfam" id="PF13511">
    <property type="entry name" value="DUF4124"/>
    <property type="match status" value="1"/>
</dbReference>
<keyword evidence="3" id="KW-0732">Signal</keyword>
<dbReference type="InterPro" id="IPR025392">
    <property type="entry name" value="DUF4124"/>
</dbReference>
<evidence type="ECO:0000313" key="5">
    <source>
        <dbReference type="EMBL" id="AHK77952.1"/>
    </source>
</evidence>
<evidence type="ECO:0000259" key="4">
    <source>
        <dbReference type="Pfam" id="PF13511"/>
    </source>
</evidence>
<feature type="coiled-coil region" evidence="1">
    <location>
        <begin position="128"/>
        <end position="208"/>
    </location>
</feature>
<sequence length="214" mass="25002">MIHLPARWPTQLLAGTLLLTMASGAGAQMYRWVDEDGQVHFSDTPPTDAGRYDREVLDRRGLVVERLERAQTAEEREREQARQAAEAETARREAEQSRADRILLQSFGSERELLHARDDRLAMVDGNINLVRNKLSSLQEQHEEARDRAQRLQAQDRELPENLQRRLSSLERQILRHEEQLVARQQEREALVERFNRDLKRLRQLRQEQEGPAS</sequence>
<protein>
    <recommendedName>
        <fullName evidence="4">DUF4124 domain-containing protein</fullName>
    </recommendedName>
</protein>
<gene>
    <name evidence="5" type="ORF">M911_00635</name>
</gene>
<feature type="compositionally biased region" description="Basic and acidic residues" evidence="2">
    <location>
        <begin position="70"/>
        <end position="81"/>
    </location>
</feature>
<dbReference type="KEGG" id="hhc:M911_00635"/>
<evidence type="ECO:0000313" key="6">
    <source>
        <dbReference type="Proteomes" id="UP000019442"/>
    </source>
</evidence>
<keyword evidence="1" id="KW-0175">Coiled coil</keyword>
<feature type="domain" description="DUF4124" evidence="4">
    <location>
        <begin position="17"/>
        <end position="81"/>
    </location>
</feature>
<keyword evidence="6" id="KW-1185">Reference proteome</keyword>
<dbReference type="Proteomes" id="UP000019442">
    <property type="component" value="Chromosome"/>
</dbReference>
<evidence type="ECO:0000256" key="3">
    <source>
        <dbReference type="SAM" id="SignalP"/>
    </source>
</evidence>
<evidence type="ECO:0000256" key="1">
    <source>
        <dbReference type="SAM" id="Coils"/>
    </source>
</evidence>
<feature type="chain" id="PRO_5004910679" description="DUF4124 domain-containing protein" evidence="3">
    <location>
        <begin position="28"/>
        <end position="214"/>
    </location>
</feature>
<feature type="region of interest" description="Disordered" evidence="2">
    <location>
        <begin position="70"/>
        <end position="95"/>
    </location>
</feature>
<feature type="signal peptide" evidence="3">
    <location>
        <begin position="1"/>
        <end position="27"/>
    </location>
</feature>